<organism evidence="5 6">
    <name type="scientific">Kitasatospora indigofera</name>
    <dbReference type="NCBI Taxonomy" id="67307"/>
    <lineage>
        <taxon>Bacteria</taxon>
        <taxon>Bacillati</taxon>
        <taxon>Actinomycetota</taxon>
        <taxon>Actinomycetes</taxon>
        <taxon>Kitasatosporales</taxon>
        <taxon>Streptomycetaceae</taxon>
        <taxon>Kitasatospora</taxon>
    </lineage>
</organism>
<reference evidence="5" key="1">
    <citation type="journal article" date="2014" name="Int. J. Syst. Evol. Microbiol.">
        <title>Complete genome sequence of Corynebacterium casei LMG S-19264T (=DSM 44701T), isolated from a smear-ripened cheese.</title>
        <authorList>
            <consortium name="US DOE Joint Genome Institute (JGI-PGF)"/>
            <person name="Walter F."/>
            <person name="Albersmeier A."/>
            <person name="Kalinowski J."/>
            <person name="Ruckert C."/>
        </authorList>
    </citation>
    <scope>NUCLEOTIDE SEQUENCE</scope>
    <source>
        <strain evidence="5">JCM 4646</strain>
    </source>
</reference>
<proteinExistence type="inferred from homology"/>
<feature type="region of interest" description="Disordered" evidence="2">
    <location>
        <begin position="310"/>
        <end position="351"/>
    </location>
</feature>
<evidence type="ECO:0000256" key="1">
    <source>
        <dbReference type="ARBA" id="ARBA00007362"/>
    </source>
</evidence>
<dbReference type="InterPro" id="IPR000620">
    <property type="entry name" value="EamA_dom"/>
</dbReference>
<evidence type="ECO:0000313" key="6">
    <source>
        <dbReference type="Proteomes" id="UP000617734"/>
    </source>
</evidence>
<evidence type="ECO:0000256" key="3">
    <source>
        <dbReference type="SAM" id="Phobius"/>
    </source>
</evidence>
<gene>
    <name evidence="5" type="ORF">GCM10018781_45810</name>
</gene>
<dbReference type="RefSeq" id="WP_190212765.1">
    <property type="nucleotide sequence ID" value="NZ_BNBO01000027.1"/>
</dbReference>
<feature type="transmembrane region" description="Helical" evidence="3">
    <location>
        <begin position="106"/>
        <end position="127"/>
    </location>
</feature>
<dbReference type="AlphaFoldDB" id="A0A919G0I9"/>
<sequence>MTDGQKAGQTGGLWRGVAPLTGFAALTAAVDVYAGNRLQSLDPLAIAAVSFSLTAVFFLGLDVARKGLAAALRPLSAQRLDVLALNVSTAVTWLSMLYALKYLEPAVVNVVGLAIGPVLTLVFGPLLRRGTTVLRAEALVSAGICLSIAVLVWGSVTGRSGVGPVDAGDAALGLVLTLVCGLASTGNVIYSKRLSEAGLGPQSVLSVRFFLTIVVTWAAVGLSDQPRLGAVFLPAAVIAVIGVGLPLYLIQVGIKHTEPITASLLCTLSPLFAYLLQLPDRRLTQSTLTLLCILVITLLVGVGTAARGRHDRREREAAARPAPVPAGAAGHPAGDRAARAALGTDTQGEPS</sequence>
<feature type="transmembrane region" description="Helical" evidence="3">
    <location>
        <begin position="40"/>
        <end position="61"/>
    </location>
</feature>
<feature type="transmembrane region" description="Helical" evidence="3">
    <location>
        <begin position="202"/>
        <end position="222"/>
    </location>
</feature>
<keyword evidence="3" id="KW-1133">Transmembrane helix</keyword>
<dbReference type="Pfam" id="PF00892">
    <property type="entry name" value="EamA"/>
    <property type="match status" value="1"/>
</dbReference>
<feature type="transmembrane region" description="Helical" evidence="3">
    <location>
        <begin position="260"/>
        <end position="276"/>
    </location>
</feature>
<feature type="transmembrane region" description="Helical" evidence="3">
    <location>
        <begin position="139"/>
        <end position="158"/>
    </location>
</feature>
<name>A0A919G0I9_9ACTN</name>
<feature type="transmembrane region" description="Helical" evidence="3">
    <location>
        <begin position="12"/>
        <end position="34"/>
    </location>
</feature>
<feature type="domain" description="EamA" evidence="4">
    <location>
        <begin position="172"/>
        <end position="279"/>
    </location>
</feature>
<evidence type="ECO:0000256" key="2">
    <source>
        <dbReference type="SAM" id="MobiDB-lite"/>
    </source>
</evidence>
<reference evidence="5" key="2">
    <citation type="submission" date="2020-09" db="EMBL/GenBank/DDBJ databases">
        <authorList>
            <person name="Sun Q."/>
            <person name="Ohkuma M."/>
        </authorList>
    </citation>
    <scope>NUCLEOTIDE SEQUENCE</scope>
    <source>
        <strain evidence="5">JCM 4646</strain>
    </source>
</reference>
<feature type="transmembrane region" description="Helical" evidence="3">
    <location>
        <begin position="170"/>
        <end position="190"/>
    </location>
</feature>
<comment type="similarity">
    <text evidence="1">Belongs to the EamA transporter family.</text>
</comment>
<dbReference type="Proteomes" id="UP000617734">
    <property type="component" value="Unassembled WGS sequence"/>
</dbReference>
<dbReference type="GO" id="GO:0016020">
    <property type="term" value="C:membrane"/>
    <property type="evidence" value="ECO:0007669"/>
    <property type="project" value="InterPro"/>
</dbReference>
<comment type="caution">
    <text evidence="5">The sequence shown here is derived from an EMBL/GenBank/DDBJ whole genome shotgun (WGS) entry which is preliminary data.</text>
</comment>
<keyword evidence="6" id="KW-1185">Reference proteome</keyword>
<feature type="transmembrane region" description="Helical" evidence="3">
    <location>
        <begin position="288"/>
        <end position="306"/>
    </location>
</feature>
<dbReference type="EMBL" id="BNBO01000027">
    <property type="protein sequence ID" value="GHH75878.1"/>
    <property type="molecule type" value="Genomic_DNA"/>
</dbReference>
<feature type="compositionally biased region" description="Low complexity" evidence="2">
    <location>
        <begin position="319"/>
        <end position="332"/>
    </location>
</feature>
<feature type="transmembrane region" description="Helical" evidence="3">
    <location>
        <begin position="228"/>
        <end position="248"/>
    </location>
</feature>
<evidence type="ECO:0000259" key="4">
    <source>
        <dbReference type="Pfam" id="PF00892"/>
    </source>
</evidence>
<accession>A0A919G0I9</accession>
<keyword evidence="3" id="KW-0812">Transmembrane</keyword>
<dbReference type="GeneID" id="95354964"/>
<keyword evidence="3" id="KW-0472">Membrane</keyword>
<feature type="transmembrane region" description="Helical" evidence="3">
    <location>
        <begin position="82"/>
        <end position="100"/>
    </location>
</feature>
<evidence type="ECO:0000313" key="5">
    <source>
        <dbReference type="EMBL" id="GHH75878.1"/>
    </source>
</evidence>
<protein>
    <recommendedName>
        <fullName evidence="4">EamA domain-containing protein</fullName>
    </recommendedName>
</protein>